<dbReference type="InterPro" id="IPR012440">
    <property type="entry name" value="DUF1641"/>
</dbReference>
<dbReference type="PANTHER" id="PTHR38433:SF1">
    <property type="entry name" value="DUF1641 DOMAIN-CONTAINING PROTEIN"/>
    <property type="match status" value="1"/>
</dbReference>
<evidence type="ECO:0000313" key="3">
    <source>
        <dbReference type="Proteomes" id="UP000192569"/>
    </source>
</evidence>
<name>A0A1W1W2T4_9FIRM</name>
<keyword evidence="1" id="KW-0175">Coiled coil</keyword>
<proteinExistence type="predicted"/>
<dbReference type="OrthoDB" id="1723879at2"/>
<dbReference type="AlphaFoldDB" id="A0A1W1W2T4"/>
<accession>A0A1W1W2T4</accession>
<evidence type="ECO:0000256" key="1">
    <source>
        <dbReference type="SAM" id="Coils"/>
    </source>
</evidence>
<dbReference type="PANTHER" id="PTHR38433">
    <property type="match status" value="1"/>
</dbReference>
<reference evidence="2 3" key="1">
    <citation type="submission" date="2017-04" db="EMBL/GenBank/DDBJ databases">
        <authorList>
            <person name="Afonso C.L."/>
            <person name="Miller P.J."/>
            <person name="Scott M.A."/>
            <person name="Spackman E."/>
            <person name="Goraichik I."/>
            <person name="Dimitrov K.M."/>
            <person name="Suarez D.L."/>
            <person name="Swayne D.E."/>
        </authorList>
    </citation>
    <scope>NUCLEOTIDE SEQUENCE [LARGE SCALE GENOMIC DNA]</scope>
    <source>
        <strain evidence="2 3">ToBE</strain>
    </source>
</reference>
<sequence length="152" mass="16870">MAHGVAYNLNHSETSELLQELEKVNNNLKTLLQQLNRWQETGTLDTLIKLGVVIQAAKDSLTPGVISSVLSQVVNTVSLLDRIQSLGGDQLIASTIQALEEAIQENKNQPPKSLWSLLRLLNQDPQVKRSLGIFVSFLQKFSAHLNFAQVKE</sequence>
<evidence type="ECO:0000313" key="2">
    <source>
        <dbReference type="EMBL" id="SMB99896.1"/>
    </source>
</evidence>
<dbReference type="RefSeq" id="WP_084666795.1">
    <property type="nucleotide sequence ID" value="NZ_LT838272.1"/>
</dbReference>
<keyword evidence="3" id="KW-1185">Reference proteome</keyword>
<feature type="coiled-coil region" evidence="1">
    <location>
        <begin position="11"/>
        <end position="41"/>
    </location>
</feature>
<dbReference type="STRING" id="698762.SAMN00808754_3146"/>
<dbReference type="EMBL" id="LT838272">
    <property type="protein sequence ID" value="SMB99896.1"/>
    <property type="molecule type" value="Genomic_DNA"/>
</dbReference>
<dbReference type="Pfam" id="PF07849">
    <property type="entry name" value="DUF1641"/>
    <property type="match status" value="1"/>
</dbReference>
<gene>
    <name evidence="2" type="ORF">SAMN00808754_3146</name>
</gene>
<organism evidence="2 3">
    <name type="scientific">Thermanaeromonas toyohensis ToBE</name>
    <dbReference type="NCBI Taxonomy" id="698762"/>
    <lineage>
        <taxon>Bacteria</taxon>
        <taxon>Bacillati</taxon>
        <taxon>Bacillota</taxon>
        <taxon>Clostridia</taxon>
        <taxon>Neomoorellales</taxon>
        <taxon>Neomoorellaceae</taxon>
        <taxon>Thermanaeromonas</taxon>
    </lineage>
</organism>
<protein>
    <submittedName>
        <fullName evidence="2">Uncharacterized conserved protein YjgD, DUF1641 family</fullName>
    </submittedName>
</protein>
<dbReference type="Proteomes" id="UP000192569">
    <property type="component" value="Chromosome I"/>
</dbReference>